<feature type="region of interest" description="Disordered" evidence="1">
    <location>
        <begin position="73"/>
        <end position="146"/>
    </location>
</feature>
<organism evidence="2 3">
    <name type="scientific">Spodoptera frugiperda</name>
    <name type="common">Fall armyworm</name>
    <dbReference type="NCBI Taxonomy" id="7108"/>
    <lineage>
        <taxon>Eukaryota</taxon>
        <taxon>Metazoa</taxon>
        <taxon>Ecdysozoa</taxon>
        <taxon>Arthropoda</taxon>
        <taxon>Hexapoda</taxon>
        <taxon>Insecta</taxon>
        <taxon>Pterygota</taxon>
        <taxon>Neoptera</taxon>
        <taxon>Endopterygota</taxon>
        <taxon>Lepidoptera</taxon>
        <taxon>Glossata</taxon>
        <taxon>Ditrysia</taxon>
        <taxon>Noctuoidea</taxon>
        <taxon>Noctuidae</taxon>
        <taxon>Amphipyrinae</taxon>
        <taxon>Spodoptera</taxon>
    </lineage>
</organism>
<feature type="compositionally biased region" description="Basic and acidic residues" evidence="1">
    <location>
        <begin position="73"/>
        <end position="101"/>
    </location>
</feature>
<gene>
    <name evidence="3" type="primary">LOC126911875</name>
</gene>
<dbReference type="GeneID" id="126911875"/>
<dbReference type="Proteomes" id="UP000829999">
    <property type="component" value="Chromosome 19"/>
</dbReference>
<dbReference type="OrthoDB" id="7478288at2759"/>
<dbReference type="AlphaFoldDB" id="A0A9R0F1J1"/>
<dbReference type="RefSeq" id="XP_050556933.1">
    <property type="nucleotide sequence ID" value="XM_050700976.1"/>
</dbReference>
<accession>A0A9R0F1J1</accession>
<keyword evidence="2" id="KW-1185">Reference proteome</keyword>
<proteinExistence type="predicted"/>
<feature type="region of interest" description="Disordered" evidence="1">
    <location>
        <begin position="246"/>
        <end position="271"/>
    </location>
</feature>
<protein>
    <submittedName>
        <fullName evidence="3">Uncharacterized protein LOC126911875</fullName>
    </submittedName>
</protein>
<evidence type="ECO:0000313" key="3">
    <source>
        <dbReference type="RefSeq" id="XP_050556933.1"/>
    </source>
</evidence>
<reference evidence="3" key="1">
    <citation type="submission" date="2025-08" db="UniProtKB">
        <authorList>
            <consortium name="RefSeq"/>
        </authorList>
    </citation>
    <scope>IDENTIFICATION</scope>
    <source>
        <tissue evidence="3">Whole larval tissue</tissue>
    </source>
</reference>
<evidence type="ECO:0000256" key="1">
    <source>
        <dbReference type="SAM" id="MobiDB-lite"/>
    </source>
</evidence>
<name>A0A9R0F1J1_SPOFR</name>
<evidence type="ECO:0000313" key="2">
    <source>
        <dbReference type="Proteomes" id="UP000829999"/>
    </source>
</evidence>
<feature type="compositionally biased region" description="Basic and acidic residues" evidence="1">
    <location>
        <begin position="124"/>
        <end position="146"/>
    </location>
</feature>
<feature type="compositionally biased region" description="Basic and acidic residues" evidence="1">
    <location>
        <begin position="250"/>
        <end position="271"/>
    </location>
</feature>
<sequence>MARKFVSESISDKIADFIARATEKMMRTLEAQDNNQPILQDISDHVSEENDKYNIEKRGLDIEETRMQDKIKSAEDILGKEKEKSSSIETNRDTEKTKDEPLSIGNPYEVQSRYIADTQTDTATNRELEEVDDKKTNGEERERYDDKIQYTFHTLGTTECTKSNKKPKQDSNMVISHVASIEDNTVAEDLRHKTTPDEFPENETFQKRAFEIDMTTSKNGEEEFDQYDNKRVSLIATSGPMSLLIPRRSNKQENWWEKELPKPDTPRIRKR</sequence>